<dbReference type="Proteomes" id="UP000283383">
    <property type="component" value="Unassembled WGS sequence"/>
</dbReference>
<evidence type="ECO:0000313" key="2">
    <source>
        <dbReference type="EMBL" id="RKF83600.1"/>
    </source>
</evidence>
<name>A0A420J9Y1_9PEZI</name>
<comment type="caution">
    <text evidence="2">The sequence shown here is derived from an EMBL/GenBank/DDBJ whole genome shotgun (WGS) entry which is preliminary data.</text>
</comment>
<dbReference type="PANTHER" id="PTHR35596:SF2">
    <property type="entry name" value="MICROBIAL-TYPE PARG CATALYTIC DOMAIN-CONTAINING PROTEIN"/>
    <property type="match status" value="1"/>
</dbReference>
<keyword evidence="3" id="KW-1185">Reference proteome</keyword>
<proteinExistence type="predicted"/>
<evidence type="ECO:0000259" key="1">
    <source>
        <dbReference type="Pfam" id="PF10021"/>
    </source>
</evidence>
<protein>
    <recommendedName>
        <fullName evidence="1">Microbial-type PARG catalytic domain-containing protein</fullName>
    </recommendedName>
</protein>
<dbReference type="NCBIfam" id="TIGR02452">
    <property type="entry name" value="TIGR02452 family protein"/>
    <property type="match status" value="1"/>
</dbReference>
<dbReference type="EMBL" id="MCBQ01001152">
    <property type="protein sequence ID" value="RKF83600.1"/>
    <property type="molecule type" value="Genomic_DNA"/>
</dbReference>
<dbReference type="AlphaFoldDB" id="A0A420J9Y1"/>
<sequence>MPRSKPKHAMIAIEAKKNYIPYIRSNLSDIWPPTSHLCYSDSIIAPPPSVPLKCRFAFYERDPVDLALDWVDPADLKPIPVVMPAHERRPGGDWEASVMLPEECLCRRSNLFATLTTPAAGNAEISNYPIPARAGIYSANVVVFRGGPDKYETWKEYKALPIISVCPVQRPKLDISGKRYAFKQEKELMTEKIHTALRMAVWHKHTRLCIGTFGLGVGYQNPTEEVALMWRDALLYNPEFNGHFQDVVFAFESPEGSAATSSISSAVSSSSKSRSASSSRSNVAADLAIFRHVFKPAVIHNAFNQSEQL</sequence>
<organism evidence="2 3">
    <name type="scientific">Golovinomyces cichoracearum</name>
    <dbReference type="NCBI Taxonomy" id="62708"/>
    <lineage>
        <taxon>Eukaryota</taxon>
        <taxon>Fungi</taxon>
        <taxon>Dikarya</taxon>
        <taxon>Ascomycota</taxon>
        <taxon>Pezizomycotina</taxon>
        <taxon>Leotiomycetes</taxon>
        <taxon>Erysiphales</taxon>
        <taxon>Erysiphaceae</taxon>
        <taxon>Golovinomyces</taxon>
    </lineage>
</organism>
<gene>
    <name evidence="2" type="ORF">GcM3_011012</name>
</gene>
<dbReference type="Gene3D" id="3.40.220.10">
    <property type="entry name" value="Leucine Aminopeptidase, subunit E, domain 1"/>
    <property type="match status" value="1"/>
</dbReference>
<dbReference type="InterPro" id="IPR019261">
    <property type="entry name" value="PARG_cat_microbial"/>
</dbReference>
<evidence type="ECO:0000313" key="3">
    <source>
        <dbReference type="Proteomes" id="UP000283383"/>
    </source>
</evidence>
<reference evidence="2 3" key="1">
    <citation type="journal article" date="2018" name="BMC Genomics">
        <title>Comparative genome analyses reveal sequence features reflecting distinct modes of host-adaptation between dicot and monocot powdery mildew.</title>
        <authorList>
            <person name="Wu Y."/>
            <person name="Ma X."/>
            <person name="Pan Z."/>
            <person name="Kale S.D."/>
            <person name="Song Y."/>
            <person name="King H."/>
            <person name="Zhang Q."/>
            <person name="Presley C."/>
            <person name="Deng X."/>
            <person name="Wei C.I."/>
            <person name="Xiao S."/>
        </authorList>
    </citation>
    <scope>NUCLEOTIDE SEQUENCE [LARGE SCALE GENOMIC DNA]</scope>
    <source>
        <strain evidence="2">UMSG3</strain>
    </source>
</reference>
<accession>A0A420J9Y1</accession>
<feature type="domain" description="Microbial-type PARG catalytic" evidence="1">
    <location>
        <begin position="78"/>
        <end position="145"/>
    </location>
</feature>
<dbReference type="STRING" id="62708.A0A420J9Y1"/>
<dbReference type="InterPro" id="IPR012664">
    <property type="entry name" value="CHP02452"/>
</dbReference>
<dbReference type="InterPro" id="IPR043472">
    <property type="entry name" value="Macro_dom-like"/>
</dbReference>
<dbReference type="PANTHER" id="PTHR35596">
    <property type="entry name" value="DUF2263 DOMAIN-CONTAINING PROTEIN"/>
    <property type="match status" value="1"/>
</dbReference>
<dbReference type="Pfam" id="PF10021">
    <property type="entry name" value="PARG_cat_microb"/>
    <property type="match status" value="1"/>
</dbReference>